<evidence type="ECO:0000256" key="8">
    <source>
        <dbReference type="SAM" id="Phobius"/>
    </source>
</evidence>
<sequence>MASDVSTPNLVFREPKSSIAPHIALYLVQIIALASPPFRHRRAVFNTLIVSLAGYALTHPHFTNDMAMAQPFNIGWSFYLATLAKLNLSDPPEANYWHIDKPAREATSYATFGWMKFKWAFMLMLNTRGIRWNHQVKNVPKLPKETKTRFLLSQALKFVKNMVIADFLFQLGLRIFWTTPDGRVGAMNSKYMTLRHDDWRWSFVKCLVFGATPYFMMSMQYAQFAFLAVLFGFSQPADWPPMFNPIRGTTTVRDFWGRYWHQQLRHVLAQYNEAFCAFFRIPKGTNMSSYMKLWLAFIISGFFHAVSSLQMPFPDNLTPGERSLGFWWFFIWNVSAITLEDFLLWIVKKTFPKGQFTREGSWVRTVVGYLWVSLVIWQGLPLVGDMCLRMRVGAESPLPFSLSQGFVKEYVPIPP</sequence>
<name>A0A6G1IGX6_9PLEO</name>
<accession>A0A6G1IGX6</accession>
<keyword evidence="5 8" id="KW-0812">Transmembrane</keyword>
<dbReference type="Proteomes" id="UP000799291">
    <property type="component" value="Unassembled WGS sequence"/>
</dbReference>
<keyword evidence="6 8" id="KW-1133">Transmembrane helix</keyword>
<dbReference type="PANTHER" id="PTHR31595:SF57">
    <property type="entry name" value="OS04G0481900 PROTEIN"/>
    <property type="match status" value="1"/>
</dbReference>
<dbReference type="GO" id="GO:0016020">
    <property type="term" value="C:membrane"/>
    <property type="evidence" value="ECO:0007669"/>
    <property type="project" value="UniProtKB-SubCell"/>
</dbReference>
<evidence type="ECO:0000259" key="9">
    <source>
        <dbReference type="Pfam" id="PF13813"/>
    </source>
</evidence>
<dbReference type="AlphaFoldDB" id="A0A6G1IGX6"/>
<evidence type="ECO:0000256" key="5">
    <source>
        <dbReference type="ARBA" id="ARBA00022692"/>
    </source>
</evidence>
<evidence type="ECO:0000313" key="10">
    <source>
        <dbReference type="EMBL" id="KAF2677290.1"/>
    </source>
</evidence>
<keyword evidence="4" id="KW-0808">Transferase</keyword>
<dbReference type="GO" id="GO:0008374">
    <property type="term" value="F:O-acyltransferase activity"/>
    <property type="evidence" value="ECO:0007669"/>
    <property type="project" value="InterPro"/>
</dbReference>
<evidence type="ECO:0000256" key="7">
    <source>
        <dbReference type="ARBA" id="ARBA00023136"/>
    </source>
</evidence>
<dbReference type="OrthoDB" id="1077582at2759"/>
<evidence type="ECO:0000256" key="4">
    <source>
        <dbReference type="ARBA" id="ARBA00022679"/>
    </source>
</evidence>
<organism evidence="10 11">
    <name type="scientific">Lentithecium fluviatile CBS 122367</name>
    <dbReference type="NCBI Taxonomy" id="1168545"/>
    <lineage>
        <taxon>Eukaryota</taxon>
        <taxon>Fungi</taxon>
        <taxon>Dikarya</taxon>
        <taxon>Ascomycota</taxon>
        <taxon>Pezizomycotina</taxon>
        <taxon>Dothideomycetes</taxon>
        <taxon>Pleosporomycetidae</taxon>
        <taxon>Pleosporales</taxon>
        <taxon>Massarineae</taxon>
        <taxon>Lentitheciaceae</taxon>
        <taxon>Lentithecium</taxon>
    </lineage>
</organism>
<evidence type="ECO:0000313" key="11">
    <source>
        <dbReference type="Proteomes" id="UP000799291"/>
    </source>
</evidence>
<feature type="transmembrane region" description="Helical" evidence="8">
    <location>
        <begin position="366"/>
        <end position="384"/>
    </location>
</feature>
<gene>
    <name evidence="10" type="ORF">K458DRAFT_320141</name>
</gene>
<keyword evidence="11" id="KW-1185">Reference proteome</keyword>
<comment type="similarity">
    <text evidence="3">Belongs to the wax synthase family.</text>
</comment>
<comment type="subcellular location">
    <subcellularLocation>
        <location evidence="1">Membrane</location>
        <topology evidence="1">Multi-pass membrane protein</topology>
    </subcellularLocation>
</comment>
<evidence type="ECO:0000256" key="1">
    <source>
        <dbReference type="ARBA" id="ARBA00004141"/>
    </source>
</evidence>
<keyword evidence="7 8" id="KW-0472">Membrane</keyword>
<evidence type="ECO:0000256" key="6">
    <source>
        <dbReference type="ARBA" id="ARBA00022989"/>
    </source>
</evidence>
<evidence type="ECO:0000256" key="2">
    <source>
        <dbReference type="ARBA" id="ARBA00005179"/>
    </source>
</evidence>
<dbReference type="PANTHER" id="PTHR31595">
    <property type="entry name" value="LONG-CHAIN-ALCOHOL O-FATTY-ACYLTRANSFERASE 3-RELATED"/>
    <property type="match status" value="1"/>
</dbReference>
<protein>
    <submittedName>
        <fullName evidence="10">Putative toxin biosynthesis protein</fullName>
    </submittedName>
</protein>
<proteinExistence type="inferred from homology"/>
<feature type="transmembrane region" description="Helical" evidence="8">
    <location>
        <begin position="325"/>
        <end position="346"/>
    </location>
</feature>
<comment type="pathway">
    <text evidence="2">Secondary metabolite biosynthesis.</text>
</comment>
<dbReference type="GO" id="GO:0006629">
    <property type="term" value="P:lipid metabolic process"/>
    <property type="evidence" value="ECO:0007669"/>
    <property type="project" value="InterPro"/>
</dbReference>
<dbReference type="InterPro" id="IPR044851">
    <property type="entry name" value="Wax_synthase"/>
</dbReference>
<feature type="transmembrane region" description="Helical" evidence="8">
    <location>
        <begin position="293"/>
        <end position="313"/>
    </location>
</feature>
<dbReference type="InterPro" id="IPR032805">
    <property type="entry name" value="Wax_synthase_dom"/>
</dbReference>
<reference evidence="10" key="1">
    <citation type="journal article" date="2020" name="Stud. Mycol.">
        <title>101 Dothideomycetes genomes: a test case for predicting lifestyles and emergence of pathogens.</title>
        <authorList>
            <person name="Haridas S."/>
            <person name="Albert R."/>
            <person name="Binder M."/>
            <person name="Bloem J."/>
            <person name="Labutti K."/>
            <person name="Salamov A."/>
            <person name="Andreopoulos B."/>
            <person name="Baker S."/>
            <person name="Barry K."/>
            <person name="Bills G."/>
            <person name="Bluhm B."/>
            <person name="Cannon C."/>
            <person name="Castanera R."/>
            <person name="Culley D."/>
            <person name="Daum C."/>
            <person name="Ezra D."/>
            <person name="Gonzalez J."/>
            <person name="Henrissat B."/>
            <person name="Kuo A."/>
            <person name="Liang C."/>
            <person name="Lipzen A."/>
            <person name="Lutzoni F."/>
            <person name="Magnuson J."/>
            <person name="Mondo S."/>
            <person name="Nolan M."/>
            <person name="Ohm R."/>
            <person name="Pangilinan J."/>
            <person name="Park H.-J."/>
            <person name="Ramirez L."/>
            <person name="Alfaro M."/>
            <person name="Sun H."/>
            <person name="Tritt A."/>
            <person name="Yoshinaga Y."/>
            <person name="Zwiers L.-H."/>
            <person name="Turgeon B."/>
            <person name="Goodwin S."/>
            <person name="Spatafora J."/>
            <person name="Crous P."/>
            <person name="Grigoriev I."/>
        </authorList>
    </citation>
    <scope>NUCLEOTIDE SEQUENCE</scope>
    <source>
        <strain evidence="10">CBS 122367</strain>
    </source>
</reference>
<evidence type="ECO:0000256" key="3">
    <source>
        <dbReference type="ARBA" id="ARBA00007282"/>
    </source>
</evidence>
<dbReference type="EMBL" id="MU005624">
    <property type="protein sequence ID" value="KAF2677290.1"/>
    <property type="molecule type" value="Genomic_DNA"/>
</dbReference>
<feature type="domain" description="Wax synthase" evidence="9">
    <location>
        <begin position="239"/>
        <end position="330"/>
    </location>
</feature>
<dbReference type="Pfam" id="PF13813">
    <property type="entry name" value="MBOAT_2"/>
    <property type="match status" value="1"/>
</dbReference>